<protein>
    <recommendedName>
        <fullName evidence="2">DUF4806 domain-containing protein</fullName>
    </recommendedName>
</protein>
<dbReference type="EMBL" id="JARPUR010000001">
    <property type="protein sequence ID" value="KAK4886142.1"/>
    <property type="molecule type" value="Genomic_DNA"/>
</dbReference>
<evidence type="ECO:0000313" key="4">
    <source>
        <dbReference type="Proteomes" id="UP001353858"/>
    </source>
</evidence>
<dbReference type="Proteomes" id="UP001353858">
    <property type="component" value="Unassembled WGS sequence"/>
</dbReference>
<accession>A0AAN7SK49</accession>
<evidence type="ECO:0000313" key="3">
    <source>
        <dbReference type="EMBL" id="KAK4886142.1"/>
    </source>
</evidence>
<dbReference type="Pfam" id="PF16064">
    <property type="entry name" value="DUF4806"/>
    <property type="match status" value="1"/>
</dbReference>
<organism evidence="3 4">
    <name type="scientific">Aquatica leii</name>
    <dbReference type="NCBI Taxonomy" id="1421715"/>
    <lineage>
        <taxon>Eukaryota</taxon>
        <taxon>Metazoa</taxon>
        <taxon>Ecdysozoa</taxon>
        <taxon>Arthropoda</taxon>
        <taxon>Hexapoda</taxon>
        <taxon>Insecta</taxon>
        <taxon>Pterygota</taxon>
        <taxon>Neoptera</taxon>
        <taxon>Endopterygota</taxon>
        <taxon>Coleoptera</taxon>
        <taxon>Polyphaga</taxon>
        <taxon>Elateriformia</taxon>
        <taxon>Elateroidea</taxon>
        <taxon>Lampyridae</taxon>
        <taxon>Luciolinae</taxon>
        <taxon>Aquatica</taxon>
    </lineage>
</organism>
<reference evidence="4" key="1">
    <citation type="submission" date="2023-01" db="EMBL/GenBank/DDBJ databases">
        <title>Key to firefly adult light organ development and bioluminescence: homeobox transcription factors regulate luciferase expression and transportation to peroxisome.</title>
        <authorList>
            <person name="Fu X."/>
        </authorList>
    </citation>
    <scope>NUCLEOTIDE SEQUENCE [LARGE SCALE GENOMIC DNA]</scope>
</reference>
<feature type="region of interest" description="Disordered" evidence="1">
    <location>
        <begin position="39"/>
        <end position="61"/>
    </location>
</feature>
<keyword evidence="4" id="KW-1185">Reference proteome</keyword>
<proteinExistence type="predicted"/>
<dbReference type="PANTHER" id="PTHR34153:SF2">
    <property type="entry name" value="SI:CH211-262H13.3-RELATED"/>
    <property type="match status" value="1"/>
</dbReference>
<dbReference type="AlphaFoldDB" id="A0AAN7SK49"/>
<evidence type="ECO:0000256" key="1">
    <source>
        <dbReference type="SAM" id="MobiDB-lite"/>
    </source>
</evidence>
<evidence type="ECO:0000259" key="2">
    <source>
        <dbReference type="Pfam" id="PF16064"/>
    </source>
</evidence>
<sequence>MVDHVSPDISRCGLSIVSIKYKSDNYQRAVAKLKLLENQSSVSQTDEDDETENRKRQPKTRQLQDFVQHISSSDDEEIPVPPNVTIDTVVTNKPILNKSIKHLADLDTPQMSPAGSDSSVTISASVSSKHLPPQPQQTCYNCKVNENLLRELIQAVYEISRDVQYLTRLVQNSNIGDDTLQPSAELDVLPATSSEDLENLNRNLENADFLNALSTTLQSVGGKDVIDTTRRILARIVAHDVSLTYNWSGRNKNNFSKLKNVIKLVLVAVRKNPLSKSATQLEVEGVIKVWLRSAPDREGGRVKRSKPKCI</sequence>
<name>A0AAN7SK49_9COLE</name>
<feature type="domain" description="DUF4806" evidence="2">
    <location>
        <begin position="187"/>
        <end position="266"/>
    </location>
</feature>
<dbReference type="PANTHER" id="PTHR34153">
    <property type="entry name" value="SI:CH211-262H13.3-RELATED-RELATED"/>
    <property type="match status" value="1"/>
</dbReference>
<comment type="caution">
    <text evidence="3">The sequence shown here is derived from an EMBL/GenBank/DDBJ whole genome shotgun (WGS) entry which is preliminary data.</text>
</comment>
<gene>
    <name evidence="3" type="ORF">RN001_002413</name>
</gene>
<dbReference type="InterPro" id="IPR032071">
    <property type="entry name" value="DUF4806"/>
</dbReference>